<gene>
    <name evidence="3" type="primary">bamC</name>
    <name evidence="3" type="ORF">M9B40_01780</name>
</gene>
<keyword evidence="4" id="KW-1185">Reference proteome</keyword>
<dbReference type="Gene3D" id="3.30.310.170">
    <property type="entry name" value="Outer membrane protein assembly factor BamC"/>
    <property type="match status" value="1"/>
</dbReference>
<dbReference type="PROSITE" id="PS51257">
    <property type="entry name" value="PROKAR_LIPOPROTEIN"/>
    <property type="match status" value="1"/>
</dbReference>
<feature type="region of interest" description="Disordered" evidence="1">
    <location>
        <begin position="53"/>
        <end position="78"/>
    </location>
</feature>
<proteinExistence type="predicted"/>
<accession>A0A9Q8X2R1</accession>
<evidence type="ECO:0000256" key="2">
    <source>
        <dbReference type="SAM" id="Phobius"/>
    </source>
</evidence>
<dbReference type="AlphaFoldDB" id="A0A9Q8X2R1"/>
<protein>
    <submittedName>
        <fullName evidence="3">Outer membrane protein assembly factor BamC</fullName>
    </submittedName>
</protein>
<dbReference type="InterPro" id="IPR042268">
    <property type="entry name" value="BamC_C"/>
</dbReference>
<feature type="transmembrane region" description="Helical" evidence="2">
    <location>
        <begin position="6"/>
        <end position="26"/>
    </location>
</feature>
<name>A0A9Q8X2R1_9GAMM</name>
<reference evidence="3" key="1">
    <citation type="submission" date="2022-05" db="EMBL/GenBank/DDBJ databases">
        <title>Single-amplified genomics reveal most streamlined microbe among free-living bacteria.</title>
        <authorList>
            <person name="Roda-Garcia J."/>
            <person name="Haro-Moreno J.M."/>
            <person name="Rodriguez-Valera F."/>
            <person name="Almagro-Moreno S."/>
            <person name="Lopez-Perez M."/>
        </authorList>
    </citation>
    <scope>NUCLEOTIDE SEQUENCE</scope>
    <source>
        <strain evidence="3">TMED112-D2-2</strain>
    </source>
</reference>
<dbReference type="EMBL" id="CP097966">
    <property type="protein sequence ID" value="URQ63512.1"/>
    <property type="molecule type" value="Genomic_DNA"/>
</dbReference>
<evidence type="ECO:0000313" key="3">
    <source>
        <dbReference type="EMBL" id="URQ63512.1"/>
    </source>
</evidence>
<keyword evidence="2" id="KW-0812">Transmembrane</keyword>
<dbReference type="Proteomes" id="UP001056381">
    <property type="component" value="Chromosome"/>
</dbReference>
<feature type="compositionally biased region" description="Polar residues" evidence="1">
    <location>
        <begin position="60"/>
        <end position="70"/>
    </location>
</feature>
<keyword evidence="2" id="KW-0472">Membrane</keyword>
<evidence type="ECO:0000256" key="1">
    <source>
        <dbReference type="SAM" id="MobiDB-lite"/>
    </source>
</evidence>
<evidence type="ECO:0000313" key="4">
    <source>
        <dbReference type="Proteomes" id="UP001056381"/>
    </source>
</evidence>
<sequence>MKFTQILNIFLIIFFISGCSFLSSFARENPNERYNEEGEDFVTNSETEDLEISNDYPYPSIQNNPSSQNELPRPKKIFSSGNSEKVEIRRLGEIYWIYIEALPSKMWALTKDLLAAQYDIESEDPTSGKIKAKSKANGEDINIILEHGIRNNSSEIYLEDNNGAAVDIGFYNSFSNYFVENLPGYQGNSLAAQSLNLNKKTRIVYVQKEIGIEFKLTFERTWSAISRALERSNLEIKDRNRELKYFQVSVDEDDNNFFGFFSRSNNAADVDYELTFTQSGENTILEFKKLSNTSISVNDLVDQINENLS</sequence>
<organism evidence="3 4">
    <name type="scientific">SAR86 cluster bacterium</name>
    <dbReference type="NCBI Taxonomy" id="2030880"/>
    <lineage>
        <taxon>Bacteria</taxon>
        <taxon>Pseudomonadati</taxon>
        <taxon>Pseudomonadota</taxon>
        <taxon>Gammaproteobacteria</taxon>
        <taxon>SAR86 cluster</taxon>
    </lineage>
</organism>
<keyword evidence="2" id="KW-1133">Transmembrane helix</keyword>